<dbReference type="PROSITE" id="PS50805">
    <property type="entry name" value="KRAB"/>
    <property type="match status" value="1"/>
</dbReference>
<keyword evidence="4" id="KW-0677">Repeat</keyword>
<evidence type="ECO:0000256" key="2">
    <source>
        <dbReference type="ARBA" id="ARBA00006991"/>
    </source>
</evidence>
<dbReference type="InterPro" id="IPR036236">
    <property type="entry name" value="Znf_C2H2_sf"/>
</dbReference>
<dbReference type="GO" id="GO:0000977">
    <property type="term" value="F:RNA polymerase II transcription regulatory region sequence-specific DNA binding"/>
    <property type="evidence" value="ECO:0007669"/>
    <property type="project" value="TreeGrafter"/>
</dbReference>
<gene>
    <name evidence="12" type="ORF">U0070_022765</name>
</gene>
<dbReference type="InterPro" id="IPR036051">
    <property type="entry name" value="KRAB_dom_sf"/>
</dbReference>
<evidence type="ECO:0000256" key="9">
    <source>
        <dbReference type="PROSITE-ProRule" id="PRU00042"/>
    </source>
</evidence>
<dbReference type="InterPro" id="IPR001909">
    <property type="entry name" value="KRAB"/>
</dbReference>
<feature type="domain" description="KRAB" evidence="11">
    <location>
        <begin position="176"/>
        <end position="252"/>
    </location>
</feature>
<sequence length="766" mass="88329">MWVSVCIAIHRQMKDLWVVPSLWKPGDPDEIVSFGCWKCKRTVEMVSTGGEAARRVRLILVNPIAELLEKPKNPAVETWLLFAKKQDYARDRLEWSCHGNSQLKSGNIAQWAEPFRINRENTPTDLPPDQLYESIFSVEVESFQITQLVSASTAFLLPLLITDLLARSLVSLKDQLTFSDVAIDFSEDEWECLDPPQQNLYRDVMLENYRNLVSVALSRHFTQNFSPEQILKYSFKKVTKRRRGSYGLKSFRNQPNVDENKGQTACHGEYNPLVITSNRQDVIDNRDQEQKTAMKRTHARTGTFDEPCLYKQKYPWEIFQYNLALKRSCEGLKAGNIFHSNISIDKELRNRELISKVDQVEVSYPERSLLFSQQVDLSYDQLHNSDGCGLLAEDLLLHSQNPDTDIWKATHMCKETSKAFSNGSTLNNCKDIVEKSGQCNKVHNNIDHDSSPTNQKCTLFPKNLFSCENFFTQCSKLAIQQCNYIQDNHHKHTDCDTMFNQTSNLKPQKHKIQYAQKSYKCNECGKAFKYCSSYSKHSIIHTGEKPYKCKLCGKSFTQCASLKKHQRIHTGEKPYKCEECGRSFNHCSILSQHQRIHTGEKPYKCKQCGKSFTQCASLRKHEVIHTGEKPYRCAECGKAFTQSSTLSEHQRIHTGEKPYKCEQCGKSFTQCSSLRKHQRIHTGEKPYKCEECGKAFNCRSSFTKHKRIHTGEKPYKCKECGKAFIHCTNLTQHQRIHTGEKPYKCSECGKCFSQCSNLRKHQRIHT</sequence>
<dbReference type="FunFam" id="3.30.160.60:FF:001270">
    <property type="entry name" value="zinc finger protein 583 isoform X1"/>
    <property type="match status" value="1"/>
</dbReference>
<evidence type="ECO:0000259" key="11">
    <source>
        <dbReference type="PROSITE" id="PS50805"/>
    </source>
</evidence>
<feature type="domain" description="C2H2-type" evidence="10">
    <location>
        <begin position="687"/>
        <end position="714"/>
    </location>
</feature>
<keyword evidence="3" id="KW-0479">Metal-binding</keyword>
<keyword evidence="7" id="KW-0238">DNA-binding</keyword>
<dbReference type="GO" id="GO:0005634">
    <property type="term" value="C:nucleus"/>
    <property type="evidence" value="ECO:0007669"/>
    <property type="project" value="UniProtKB-SubCell"/>
</dbReference>
<keyword evidence="5 9" id="KW-0863">Zinc-finger</keyword>
<dbReference type="PROSITE" id="PS50157">
    <property type="entry name" value="ZINC_FINGER_C2H2_2"/>
    <property type="match status" value="9"/>
</dbReference>
<evidence type="ECO:0000259" key="10">
    <source>
        <dbReference type="PROSITE" id="PS50157"/>
    </source>
</evidence>
<keyword evidence="13" id="KW-1185">Reference proteome</keyword>
<dbReference type="FunFam" id="3.30.160.60:FF:002090">
    <property type="entry name" value="Zinc finger protein 473"/>
    <property type="match status" value="1"/>
</dbReference>
<evidence type="ECO:0000256" key="7">
    <source>
        <dbReference type="ARBA" id="ARBA00023125"/>
    </source>
</evidence>
<proteinExistence type="inferred from homology"/>
<keyword evidence="8" id="KW-0539">Nucleus</keyword>
<dbReference type="FunFam" id="3.30.160.60:FF:002343">
    <property type="entry name" value="Zinc finger protein 33A"/>
    <property type="match status" value="1"/>
</dbReference>
<dbReference type="SMART" id="SM00355">
    <property type="entry name" value="ZnF_C2H2"/>
    <property type="match status" value="9"/>
</dbReference>
<feature type="domain" description="C2H2-type" evidence="10">
    <location>
        <begin position="659"/>
        <end position="686"/>
    </location>
</feature>
<dbReference type="PANTHER" id="PTHR24381:SF366">
    <property type="entry name" value="ZINC FINGER PROTEIN 383"/>
    <property type="match status" value="1"/>
</dbReference>
<dbReference type="Pfam" id="PF01352">
    <property type="entry name" value="KRAB"/>
    <property type="match status" value="1"/>
</dbReference>
<evidence type="ECO:0000256" key="1">
    <source>
        <dbReference type="ARBA" id="ARBA00004123"/>
    </source>
</evidence>
<evidence type="ECO:0000256" key="8">
    <source>
        <dbReference type="ARBA" id="ARBA00023242"/>
    </source>
</evidence>
<protein>
    <submittedName>
        <fullName evidence="12">Uncharacterized protein</fullName>
    </submittedName>
</protein>
<dbReference type="EMBL" id="JBBHLL010000520">
    <property type="protein sequence ID" value="KAK7801102.1"/>
    <property type="molecule type" value="Genomic_DNA"/>
</dbReference>
<dbReference type="Proteomes" id="UP001488838">
    <property type="component" value="Unassembled WGS sequence"/>
</dbReference>
<dbReference type="CDD" id="cd07765">
    <property type="entry name" value="KRAB_A-box"/>
    <property type="match status" value="1"/>
</dbReference>
<comment type="similarity">
    <text evidence="2">Belongs to the krueppel C2H2-type zinc-finger protein family.</text>
</comment>
<feature type="domain" description="C2H2-type" evidence="10">
    <location>
        <begin position="547"/>
        <end position="574"/>
    </location>
</feature>
<dbReference type="PANTHER" id="PTHR24381">
    <property type="entry name" value="ZINC FINGER PROTEIN"/>
    <property type="match status" value="1"/>
</dbReference>
<organism evidence="12 13">
    <name type="scientific">Myodes glareolus</name>
    <name type="common">Bank vole</name>
    <name type="synonym">Clethrionomys glareolus</name>
    <dbReference type="NCBI Taxonomy" id="447135"/>
    <lineage>
        <taxon>Eukaryota</taxon>
        <taxon>Metazoa</taxon>
        <taxon>Chordata</taxon>
        <taxon>Craniata</taxon>
        <taxon>Vertebrata</taxon>
        <taxon>Euteleostomi</taxon>
        <taxon>Mammalia</taxon>
        <taxon>Eutheria</taxon>
        <taxon>Euarchontoglires</taxon>
        <taxon>Glires</taxon>
        <taxon>Rodentia</taxon>
        <taxon>Myomorpha</taxon>
        <taxon>Muroidea</taxon>
        <taxon>Cricetidae</taxon>
        <taxon>Arvicolinae</taxon>
        <taxon>Myodes</taxon>
    </lineage>
</organism>
<dbReference type="InterPro" id="IPR013087">
    <property type="entry name" value="Znf_C2H2_type"/>
</dbReference>
<dbReference type="Gene3D" id="6.10.140.140">
    <property type="match status" value="1"/>
</dbReference>
<comment type="caution">
    <text evidence="12">The sequence shown here is derived from an EMBL/GenBank/DDBJ whole genome shotgun (WGS) entry which is preliminary data.</text>
</comment>
<dbReference type="SMART" id="SM00349">
    <property type="entry name" value="KRAB"/>
    <property type="match status" value="1"/>
</dbReference>
<keyword evidence="6" id="KW-0862">Zinc</keyword>
<comment type="subcellular location">
    <subcellularLocation>
        <location evidence="1">Nucleus</location>
    </subcellularLocation>
</comment>
<dbReference type="FunFam" id="3.30.160.60:FF:000454">
    <property type="entry name" value="Zinc finger protein 624"/>
    <property type="match status" value="1"/>
</dbReference>
<feature type="domain" description="C2H2-type" evidence="10">
    <location>
        <begin position="603"/>
        <end position="630"/>
    </location>
</feature>
<evidence type="ECO:0000313" key="13">
    <source>
        <dbReference type="Proteomes" id="UP001488838"/>
    </source>
</evidence>
<dbReference type="FunFam" id="3.30.160.60:FF:000029">
    <property type="entry name" value="GLI family zinc finger 4"/>
    <property type="match status" value="1"/>
</dbReference>
<dbReference type="SUPFAM" id="SSF109640">
    <property type="entry name" value="KRAB domain (Kruppel-associated box)"/>
    <property type="match status" value="1"/>
</dbReference>
<evidence type="ECO:0000313" key="12">
    <source>
        <dbReference type="EMBL" id="KAK7801102.1"/>
    </source>
</evidence>
<evidence type="ECO:0000256" key="3">
    <source>
        <dbReference type="ARBA" id="ARBA00022723"/>
    </source>
</evidence>
<feature type="domain" description="C2H2-type" evidence="10">
    <location>
        <begin position="519"/>
        <end position="546"/>
    </location>
</feature>
<dbReference type="FunFam" id="3.30.160.60:FF:000034">
    <property type="entry name" value="zinc finger protein 25"/>
    <property type="match status" value="1"/>
</dbReference>
<feature type="domain" description="C2H2-type" evidence="10">
    <location>
        <begin position="743"/>
        <end position="766"/>
    </location>
</feature>
<feature type="domain" description="C2H2-type" evidence="10">
    <location>
        <begin position="631"/>
        <end position="658"/>
    </location>
</feature>
<accession>A0AAW0HIR3</accession>
<dbReference type="PROSITE" id="PS00028">
    <property type="entry name" value="ZINC_FINGER_C2H2_1"/>
    <property type="match status" value="9"/>
</dbReference>
<dbReference type="FunFam" id="3.30.160.60:FF:000737">
    <property type="entry name" value="Zinc finger protein 565"/>
    <property type="match status" value="1"/>
</dbReference>
<reference evidence="12 13" key="1">
    <citation type="journal article" date="2023" name="bioRxiv">
        <title>Conserved and derived expression patterns and positive selection on dental genes reveal complex evolutionary context of ever-growing rodent molars.</title>
        <authorList>
            <person name="Calamari Z.T."/>
            <person name="Song A."/>
            <person name="Cohen E."/>
            <person name="Akter M."/>
            <person name="Roy R.D."/>
            <person name="Hallikas O."/>
            <person name="Christensen M.M."/>
            <person name="Li P."/>
            <person name="Marangoni P."/>
            <person name="Jernvall J."/>
            <person name="Klein O.D."/>
        </authorList>
    </citation>
    <scope>NUCLEOTIDE SEQUENCE [LARGE SCALE GENOMIC DNA]</scope>
    <source>
        <strain evidence="12">V071</strain>
    </source>
</reference>
<dbReference type="FunFam" id="3.30.160.60:FF:000358">
    <property type="entry name" value="zinc finger protein 24"/>
    <property type="match status" value="2"/>
</dbReference>
<name>A0AAW0HIR3_MYOGA</name>
<evidence type="ECO:0000256" key="6">
    <source>
        <dbReference type="ARBA" id="ARBA00022833"/>
    </source>
</evidence>
<feature type="domain" description="C2H2-type" evidence="10">
    <location>
        <begin position="575"/>
        <end position="602"/>
    </location>
</feature>
<dbReference type="AlphaFoldDB" id="A0AAW0HIR3"/>
<feature type="domain" description="C2H2-type" evidence="10">
    <location>
        <begin position="715"/>
        <end position="742"/>
    </location>
</feature>
<dbReference type="SUPFAM" id="SSF57667">
    <property type="entry name" value="beta-beta-alpha zinc fingers"/>
    <property type="match status" value="6"/>
</dbReference>
<dbReference type="Gene3D" id="3.30.160.60">
    <property type="entry name" value="Classic Zinc Finger"/>
    <property type="match status" value="9"/>
</dbReference>
<evidence type="ECO:0000256" key="4">
    <source>
        <dbReference type="ARBA" id="ARBA00022737"/>
    </source>
</evidence>
<evidence type="ECO:0000256" key="5">
    <source>
        <dbReference type="ARBA" id="ARBA00022771"/>
    </source>
</evidence>
<dbReference type="GO" id="GO:0000981">
    <property type="term" value="F:DNA-binding transcription factor activity, RNA polymerase II-specific"/>
    <property type="evidence" value="ECO:0007669"/>
    <property type="project" value="TreeGrafter"/>
</dbReference>
<dbReference type="GO" id="GO:0008270">
    <property type="term" value="F:zinc ion binding"/>
    <property type="evidence" value="ECO:0007669"/>
    <property type="project" value="UniProtKB-KW"/>
</dbReference>
<dbReference type="Pfam" id="PF00096">
    <property type="entry name" value="zf-C2H2"/>
    <property type="match status" value="9"/>
</dbReference>